<feature type="non-terminal residue" evidence="1">
    <location>
        <position position="115"/>
    </location>
</feature>
<feature type="non-terminal residue" evidence="1">
    <location>
        <position position="1"/>
    </location>
</feature>
<sequence length="115" mass="13063">LASPLPMTTPSITPLHRDRTPSSVVLRGVKLYDIMKYWPWGTSVDLKHKVWDRLSCKVEDVTDYDIFISHAWESNSLLKAVALAVRHNSMKAVLISLLVCWLLCNIDVPGYVRLS</sequence>
<name>A0A7J6KHP9_PERCH</name>
<reference evidence="1 2" key="1">
    <citation type="submission" date="2020-04" db="EMBL/GenBank/DDBJ databases">
        <title>Perkinsus chesapeaki whole genome sequence.</title>
        <authorList>
            <person name="Bogema D.R."/>
        </authorList>
    </citation>
    <scope>NUCLEOTIDE SEQUENCE [LARGE SCALE GENOMIC DNA]</scope>
    <source>
        <strain evidence="1">ATCC PRA-425</strain>
    </source>
</reference>
<proteinExistence type="predicted"/>
<comment type="caution">
    <text evidence="1">The sequence shown here is derived from an EMBL/GenBank/DDBJ whole genome shotgun (WGS) entry which is preliminary data.</text>
</comment>
<evidence type="ECO:0000313" key="2">
    <source>
        <dbReference type="Proteomes" id="UP000591131"/>
    </source>
</evidence>
<accession>A0A7J6KHP9</accession>
<protein>
    <submittedName>
        <fullName evidence="1">Uncharacterized protein</fullName>
    </submittedName>
</protein>
<dbReference type="EMBL" id="JAAPAO010003038">
    <property type="protein sequence ID" value="KAF4646875.1"/>
    <property type="molecule type" value="Genomic_DNA"/>
</dbReference>
<gene>
    <name evidence="1" type="ORF">FOL47_005522</name>
</gene>
<keyword evidence="2" id="KW-1185">Reference proteome</keyword>
<evidence type="ECO:0000313" key="1">
    <source>
        <dbReference type="EMBL" id="KAF4646875.1"/>
    </source>
</evidence>
<organism evidence="1 2">
    <name type="scientific">Perkinsus chesapeaki</name>
    <name type="common">Clam parasite</name>
    <name type="synonym">Perkinsus andrewsi</name>
    <dbReference type="NCBI Taxonomy" id="330153"/>
    <lineage>
        <taxon>Eukaryota</taxon>
        <taxon>Sar</taxon>
        <taxon>Alveolata</taxon>
        <taxon>Perkinsozoa</taxon>
        <taxon>Perkinsea</taxon>
        <taxon>Perkinsida</taxon>
        <taxon>Perkinsidae</taxon>
        <taxon>Perkinsus</taxon>
    </lineage>
</organism>
<dbReference type="AlphaFoldDB" id="A0A7J6KHP9"/>
<dbReference type="Proteomes" id="UP000591131">
    <property type="component" value="Unassembled WGS sequence"/>
</dbReference>